<dbReference type="AlphaFoldDB" id="A0AAJ5WIR8"/>
<protein>
    <submittedName>
        <fullName evidence="1">Uncharacterized protein</fullName>
    </submittedName>
</protein>
<dbReference type="EMBL" id="CP119325">
    <property type="protein sequence ID" value="WEK30403.1"/>
    <property type="molecule type" value="Genomic_DNA"/>
</dbReference>
<evidence type="ECO:0000313" key="1">
    <source>
        <dbReference type="EMBL" id="WEK30403.1"/>
    </source>
</evidence>
<name>A0AAJ5WIR8_9PSED</name>
<gene>
    <name evidence="1" type="ORF">P0Y58_26515</name>
</gene>
<reference evidence="1" key="1">
    <citation type="submission" date="2023-03" db="EMBL/GenBank/DDBJ databases">
        <title>Andean soil-derived lignocellulolytic bacterial consortium as a source of novel taxa and putative plastic-active enzymes.</title>
        <authorList>
            <person name="Diaz-Garcia L."/>
            <person name="Chuvochina M."/>
            <person name="Feuerriegel G."/>
            <person name="Bunk B."/>
            <person name="Sproer C."/>
            <person name="Streit W.R."/>
            <person name="Rodriguez L.M."/>
            <person name="Overmann J."/>
            <person name="Jimenez D.J."/>
        </authorList>
    </citation>
    <scope>NUCLEOTIDE SEQUENCE</scope>
    <source>
        <strain evidence="1">MAG 876</strain>
    </source>
</reference>
<proteinExistence type="predicted"/>
<dbReference type="Proteomes" id="UP001216329">
    <property type="component" value="Chromosome"/>
</dbReference>
<sequence>MSDIEKVKALVVQHAADGISASELFLRLMPEGAHLAGIEIQMMLFALQEEGRLYGEELEGQWWYTSIDQNGAACAALEYSPQFAEHIIAASCGAFQEIDADSLIKELDEMIAQARRGQTDTQ</sequence>
<evidence type="ECO:0000313" key="2">
    <source>
        <dbReference type="Proteomes" id="UP001216329"/>
    </source>
</evidence>
<organism evidence="1 2">
    <name type="scientific">Candidatus Pseudomonas phytovorans</name>
    <dbReference type="NCBI Taxonomy" id="3121377"/>
    <lineage>
        <taxon>Bacteria</taxon>
        <taxon>Pseudomonadati</taxon>
        <taxon>Pseudomonadota</taxon>
        <taxon>Gammaproteobacteria</taxon>
        <taxon>Pseudomonadales</taxon>
        <taxon>Pseudomonadaceae</taxon>
        <taxon>Pseudomonas</taxon>
    </lineage>
</organism>
<accession>A0AAJ5WIR8</accession>